<evidence type="ECO:0000313" key="7">
    <source>
        <dbReference type="Proteomes" id="UP000478052"/>
    </source>
</evidence>
<keyword evidence="2" id="KW-0479">Metal-binding</keyword>
<evidence type="ECO:0000256" key="2">
    <source>
        <dbReference type="ARBA" id="ARBA00022723"/>
    </source>
</evidence>
<dbReference type="AlphaFoldDB" id="A0A6G0XM11"/>
<comment type="caution">
    <text evidence="6">The sequence shown here is derived from an EMBL/GenBank/DDBJ whole genome shotgun (WGS) entry which is preliminary data.</text>
</comment>
<dbReference type="PANTHER" id="PTHR46481:SF10">
    <property type="entry name" value="ZINC FINGER BED DOMAIN-CONTAINING PROTEIN 39"/>
    <property type="match status" value="1"/>
</dbReference>
<evidence type="ECO:0000313" key="6">
    <source>
        <dbReference type="EMBL" id="KAF0741267.1"/>
    </source>
</evidence>
<dbReference type="SUPFAM" id="SSF53098">
    <property type="entry name" value="Ribonuclease H-like"/>
    <property type="match status" value="1"/>
</dbReference>
<protein>
    <submittedName>
        <fullName evidence="6">Uncharacterized protein</fullName>
    </submittedName>
</protein>
<dbReference type="PANTHER" id="PTHR46481">
    <property type="entry name" value="ZINC FINGER BED DOMAIN-CONTAINING PROTEIN 4"/>
    <property type="match status" value="1"/>
</dbReference>
<dbReference type="EMBL" id="VUJU01007723">
    <property type="protein sequence ID" value="KAF0741267.1"/>
    <property type="molecule type" value="Genomic_DNA"/>
</dbReference>
<dbReference type="GO" id="GO:0008270">
    <property type="term" value="F:zinc ion binding"/>
    <property type="evidence" value="ECO:0007669"/>
    <property type="project" value="UniProtKB-KW"/>
</dbReference>
<dbReference type="InterPro" id="IPR012337">
    <property type="entry name" value="RNaseH-like_sf"/>
</dbReference>
<dbReference type="OrthoDB" id="6629067at2759"/>
<keyword evidence="7" id="KW-1185">Reference proteome</keyword>
<evidence type="ECO:0000256" key="4">
    <source>
        <dbReference type="ARBA" id="ARBA00022833"/>
    </source>
</evidence>
<proteinExistence type="predicted"/>
<accession>A0A6G0XM11</accession>
<keyword evidence="4" id="KW-0862">Zinc</keyword>
<comment type="subcellular location">
    <subcellularLocation>
        <location evidence="1">Nucleus</location>
    </subcellularLocation>
</comment>
<gene>
    <name evidence="6" type="ORF">FWK35_00036772</name>
</gene>
<dbReference type="GO" id="GO:0005634">
    <property type="term" value="C:nucleus"/>
    <property type="evidence" value="ECO:0007669"/>
    <property type="project" value="UniProtKB-SubCell"/>
</dbReference>
<evidence type="ECO:0000256" key="1">
    <source>
        <dbReference type="ARBA" id="ARBA00004123"/>
    </source>
</evidence>
<dbReference type="Proteomes" id="UP000478052">
    <property type="component" value="Unassembled WGS sequence"/>
</dbReference>
<reference evidence="6 7" key="1">
    <citation type="submission" date="2019-08" db="EMBL/GenBank/DDBJ databases">
        <title>Whole genome of Aphis craccivora.</title>
        <authorList>
            <person name="Voronova N.V."/>
            <person name="Shulinski R.S."/>
            <person name="Bandarenka Y.V."/>
            <person name="Zhorov D.G."/>
            <person name="Warner D."/>
        </authorList>
    </citation>
    <scope>NUCLEOTIDE SEQUENCE [LARGE SCALE GENOMIC DNA]</scope>
    <source>
        <strain evidence="6">180601</strain>
        <tissue evidence="6">Whole Body</tissue>
    </source>
</reference>
<keyword evidence="3" id="KW-0863">Zinc-finger</keyword>
<sequence>MAYLTGRRKDNIWHEFDEVVVLGKPKRAICKHCGMEMASIVARMKNHYNETCKRENVQENVDEPLDDVLDVSDVRPSGSANEGVAAATSSTGTNSNVQIKRKSIKGNESLCKFVVKTSSADKVDLDLQVARFVYATNSSFILVQHSEFKKLISLLRPGYNPPTRQSIANDLLNSVYLKQQAELKQNLNGKTVCMALDGWSNVHNDSIVCVCVTDILSGNVYLVDTINTKDNSHTWEYLTTLAISSLQYCEKFGCTVGSLVTDNAYNMAKMRQMLATNDLALDVITYGCSAHLLNLLAKDIEIPVLYGHIYAYVYVFESGQECEQQPCCSAEHFSLT</sequence>
<keyword evidence="5" id="KW-0539">Nucleus</keyword>
<dbReference type="InterPro" id="IPR052035">
    <property type="entry name" value="ZnF_BED_domain_contain"/>
</dbReference>
<evidence type="ECO:0000256" key="3">
    <source>
        <dbReference type="ARBA" id="ARBA00022771"/>
    </source>
</evidence>
<organism evidence="6 7">
    <name type="scientific">Aphis craccivora</name>
    <name type="common">Cowpea aphid</name>
    <dbReference type="NCBI Taxonomy" id="307492"/>
    <lineage>
        <taxon>Eukaryota</taxon>
        <taxon>Metazoa</taxon>
        <taxon>Ecdysozoa</taxon>
        <taxon>Arthropoda</taxon>
        <taxon>Hexapoda</taxon>
        <taxon>Insecta</taxon>
        <taxon>Pterygota</taxon>
        <taxon>Neoptera</taxon>
        <taxon>Paraneoptera</taxon>
        <taxon>Hemiptera</taxon>
        <taxon>Sternorrhyncha</taxon>
        <taxon>Aphidomorpha</taxon>
        <taxon>Aphidoidea</taxon>
        <taxon>Aphididae</taxon>
        <taxon>Aphidini</taxon>
        <taxon>Aphis</taxon>
        <taxon>Aphis</taxon>
    </lineage>
</organism>
<evidence type="ECO:0000256" key="5">
    <source>
        <dbReference type="ARBA" id="ARBA00023242"/>
    </source>
</evidence>
<name>A0A6G0XM11_APHCR</name>